<proteinExistence type="predicted"/>
<evidence type="ECO:0000256" key="2">
    <source>
        <dbReference type="SAM" id="SignalP"/>
    </source>
</evidence>
<feature type="signal peptide" evidence="2">
    <location>
        <begin position="1"/>
        <end position="25"/>
    </location>
</feature>
<keyword evidence="2" id="KW-0732">Signal</keyword>
<dbReference type="PANTHER" id="PTHR47126:SF3">
    <property type="entry name" value="5'-ADENYLYLSULFATE REDUCTASE-LIKE 5"/>
    <property type="match status" value="1"/>
</dbReference>
<evidence type="ECO:0008006" key="5">
    <source>
        <dbReference type="Google" id="ProtNLM"/>
    </source>
</evidence>
<accession>A0A7J7FYT9</accession>
<keyword evidence="1" id="KW-1133">Transmembrane helix</keyword>
<dbReference type="InterPro" id="IPR044794">
    <property type="entry name" value="APRL5/7"/>
</dbReference>
<evidence type="ECO:0000313" key="4">
    <source>
        <dbReference type="Proteomes" id="UP000593564"/>
    </source>
</evidence>
<dbReference type="SUPFAM" id="SSF52833">
    <property type="entry name" value="Thioredoxin-like"/>
    <property type="match status" value="1"/>
</dbReference>
<reference evidence="3 4" key="2">
    <citation type="submission" date="2020-07" db="EMBL/GenBank/DDBJ databases">
        <title>Genome assembly of wild tea tree DASZ reveals pedigree and selection history of tea varieties.</title>
        <authorList>
            <person name="Zhang W."/>
        </authorList>
    </citation>
    <scope>NUCLEOTIDE SEQUENCE [LARGE SCALE GENOMIC DNA]</scope>
    <source>
        <strain evidence="4">cv. G240</strain>
        <tissue evidence="3">Leaf</tissue>
    </source>
</reference>
<feature type="transmembrane region" description="Helical" evidence="1">
    <location>
        <begin position="205"/>
        <end position="222"/>
    </location>
</feature>
<dbReference type="AlphaFoldDB" id="A0A7J7FYT9"/>
<organism evidence="3 4">
    <name type="scientific">Camellia sinensis</name>
    <name type="common">Tea plant</name>
    <name type="synonym">Thea sinensis</name>
    <dbReference type="NCBI Taxonomy" id="4442"/>
    <lineage>
        <taxon>Eukaryota</taxon>
        <taxon>Viridiplantae</taxon>
        <taxon>Streptophyta</taxon>
        <taxon>Embryophyta</taxon>
        <taxon>Tracheophyta</taxon>
        <taxon>Spermatophyta</taxon>
        <taxon>Magnoliopsida</taxon>
        <taxon>eudicotyledons</taxon>
        <taxon>Gunneridae</taxon>
        <taxon>Pentapetalae</taxon>
        <taxon>asterids</taxon>
        <taxon>Ericales</taxon>
        <taxon>Theaceae</taxon>
        <taxon>Camellia</taxon>
    </lineage>
</organism>
<feature type="chain" id="PRO_5029751212" description="Thioredoxin domain-containing protein" evidence="2">
    <location>
        <begin position="26"/>
        <end position="309"/>
    </location>
</feature>
<reference evidence="4" key="1">
    <citation type="journal article" date="2020" name="Nat. Commun.">
        <title>Genome assembly of wild tea tree DASZ reveals pedigree and selection history of tea varieties.</title>
        <authorList>
            <person name="Zhang W."/>
            <person name="Zhang Y."/>
            <person name="Qiu H."/>
            <person name="Guo Y."/>
            <person name="Wan H."/>
            <person name="Zhang X."/>
            <person name="Scossa F."/>
            <person name="Alseekh S."/>
            <person name="Zhang Q."/>
            <person name="Wang P."/>
            <person name="Xu L."/>
            <person name="Schmidt M.H."/>
            <person name="Jia X."/>
            <person name="Li D."/>
            <person name="Zhu A."/>
            <person name="Guo F."/>
            <person name="Chen W."/>
            <person name="Ni D."/>
            <person name="Usadel B."/>
            <person name="Fernie A.R."/>
            <person name="Wen W."/>
        </authorList>
    </citation>
    <scope>NUCLEOTIDE SEQUENCE [LARGE SCALE GENOMIC DNA]</scope>
    <source>
        <strain evidence="4">cv. G240</strain>
    </source>
</reference>
<keyword evidence="1" id="KW-0812">Transmembrane</keyword>
<dbReference type="Gene3D" id="3.40.30.10">
    <property type="entry name" value="Glutaredoxin"/>
    <property type="match status" value="1"/>
</dbReference>
<keyword evidence="4" id="KW-1185">Reference proteome</keyword>
<evidence type="ECO:0000256" key="1">
    <source>
        <dbReference type="SAM" id="Phobius"/>
    </source>
</evidence>
<keyword evidence="1" id="KW-0472">Membrane</keyword>
<comment type="caution">
    <text evidence="3">The sequence shown here is derived from an EMBL/GenBank/DDBJ whole genome shotgun (WGS) entry which is preliminary data.</text>
</comment>
<name>A0A7J7FYT9_CAMSI</name>
<protein>
    <recommendedName>
        <fullName evidence="5">Thioredoxin domain-containing protein</fullName>
    </recommendedName>
</protein>
<gene>
    <name evidence="3" type="ORF">HYC85_029743</name>
</gene>
<dbReference type="EMBL" id="JACBKZ010000014">
    <property type="protein sequence ID" value="KAF5933572.1"/>
    <property type="molecule type" value="Genomic_DNA"/>
</dbReference>
<dbReference type="PANTHER" id="PTHR47126">
    <property type="entry name" value="5'-ADENYLYLSULFATE REDUCTASE-LIKE 7"/>
    <property type="match status" value="1"/>
</dbReference>
<dbReference type="Proteomes" id="UP000593564">
    <property type="component" value="Unassembled WGS sequence"/>
</dbReference>
<dbReference type="InterPro" id="IPR036249">
    <property type="entry name" value="Thioredoxin-like_sf"/>
</dbReference>
<evidence type="ECO:0000313" key="3">
    <source>
        <dbReference type="EMBL" id="KAF5933572.1"/>
    </source>
</evidence>
<sequence length="309" mass="34447">MAASKKYVVLICMFIAASSIRYVASSSSSASVCTSRCSPQSNKFIHDLQFQCPTTISSSSPLEMDGESLDRAFSSSHTHVYTAVLLYASGCPFSSVVQTKFAALSSMFPQIKHVIIEQSSAMPSIFSRYGIHSLPSILMANRTTRVRHHGPKDLCSFVHFYKRTTGLDPVVDLIEDQGSYSDSGHKLLPSWKGNSLKEILMREPYLVFSVMFLFFRVLLYFLPEIIHHVIALWSTFVPHLNVRIFGESSQILGRVLYLIDVKRVWCKLKLCKTRKFHDGARSAQVWASSLASVSLGETSSPRLSASVDS</sequence>